<evidence type="ECO:0000256" key="9">
    <source>
        <dbReference type="SAM" id="MobiDB-lite"/>
    </source>
</evidence>
<dbReference type="InterPro" id="IPR036908">
    <property type="entry name" value="RlpA-like_sf"/>
</dbReference>
<dbReference type="STRING" id="215250.A0A316YNX6"/>
<keyword evidence="13" id="KW-1185">Reference proteome</keyword>
<evidence type="ECO:0000256" key="6">
    <source>
        <dbReference type="ARBA" id="ARBA00023277"/>
    </source>
</evidence>
<evidence type="ECO:0000256" key="10">
    <source>
        <dbReference type="SAM" id="SignalP"/>
    </source>
</evidence>
<feature type="region of interest" description="Disordered" evidence="9">
    <location>
        <begin position="258"/>
        <end position="282"/>
    </location>
</feature>
<dbReference type="InterPro" id="IPR000334">
    <property type="entry name" value="Glyco_hydro_45"/>
</dbReference>
<feature type="chain" id="PRO_5016354992" description="cellulase" evidence="10">
    <location>
        <begin position="20"/>
        <end position="282"/>
    </location>
</feature>
<keyword evidence="6" id="KW-0119">Carbohydrate metabolism</keyword>
<organism evidence="12 13">
    <name type="scientific">Acaromyces ingoldii</name>
    <dbReference type="NCBI Taxonomy" id="215250"/>
    <lineage>
        <taxon>Eukaryota</taxon>
        <taxon>Fungi</taxon>
        <taxon>Dikarya</taxon>
        <taxon>Basidiomycota</taxon>
        <taxon>Ustilaginomycotina</taxon>
        <taxon>Exobasidiomycetes</taxon>
        <taxon>Exobasidiales</taxon>
        <taxon>Cryptobasidiaceae</taxon>
        <taxon>Acaromyces</taxon>
    </lineage>
</organism>
<evidence type="ECO:0000259" key="11">
    <source>
        <dbReference type="Pfam" id="PF02015"/>
    </source>
</evidence>
<evidence type="ECO:0000256" key="8">
    <source>
        <dbReference type="ARBA" id="ARBA00023326"/>
    </source>
</evidence>
<keyword evidence="8" id="KW-0624">Polysaccharide degradation</keyword>
<dbReference type="InParanoid" id="A0A316YNX6"/>
<sequence length="282" mass="31536">MRLYLSLFLLLLTASLVTSEYWVGKAGTTTTTWDGCVPACAYHKTVLACDRHNNPLIWNKERGKQYANACFPSEVQEWSEHIRPRLAFTCDYFQPRLSRDERGVSVSVGFAGNSDPGNCGSCFRLQWTGGPAKGQEMVVMVINNGGVPPDGFDLYMAGGGPGDYDATALKYNYKEKEKKHYEGGRQKGGTTSRSDCGKIDNPQLKAGCLWRYDWANDGRHGLSLNEAPMKYKEEQCPKILLNIADGSYARYVQRIRQGSSGGSRYRKPHPTSNELQIREPQE</sequence>
<dbReference type="RefSeq" id="XP_025378060.1">
    <property type="nucleotide sequence ID" value="XM_025524442.1"/>
</dbReference>
<dbReference type="SUPFAM" id="SSF50685">
    <property type="entry name" value="Barwin-like endoglucanases"/>
    <property type="match status" value="1"/>
</dbReference>
<proteinExistence type="inferred from homology"/>
<evidence type="ECO:0000313" key="12">
    <source>
        <dbReference type="EMBL" id="PWN90862.1"/>
    </source>
</evidence>
<dbReference type="Gene3D" id="2.40.40.10">
    <property type="entry name" value="RlpA-like domain"/>
    <property type="match status" value="1"/>
</dbReference>
<name>A0A316YNX6_9BASI</name>
<dbReference type="GO" id="GO:0008810">
    <property type="term" value="F:cellulase activity"/>
    <property type="evidence" value="ECO:0007669"/>
    <property type="project" value="UniProtKB-EC"/>
</dbReference>
<evidence type="ECO:0000256" key="1">
    <source>
        <dbReference type="ARBA" id="ARBA00000966"/>
    </source>
</evidence>
<keyword evidence="4" id="KW-0378">Hydrolase</keyword>
<keyword evidence="7" id="KW-0326">Glycosidase</keyword>
<dbReference type="Proteomes" id="UP000245768">
    <property type="component" value="Unassembled WGS sequence"/>
</dbReference>
<evidence type="ECO:0000256" key="7">
    <source>
        <dbReference type="ARBA" id="ARBA00023295"/>
    </source>
</evidence>
<comment type="catalytic activity">
    <reaction evidence="1">
        <text>Endohydrolysis of (1-&gt;4)-beta-D-glucosidic linkages in cellulose, lichenin and cereal beta-D-glucans.</text>
        <dbReference type="EC" id="3.2.1.4"/>
    </reaction>
</comment>
<evidence type="ECO:0000256" key="5">
    <source>
        <dbReference type="ARBA" id="ARBA00023001"/>
    </source>
</evidence>
<gene>
    <name evidence="12" type="ORF">FA10DRAFT_294456</name>
</gene>
<dbReference type="OrthoDB" id="10035502at2759"/>
<evidence type="ECO:0000256" key="2">
    <source>
        <dbReference type="ARBA" id="ARBA00007793"/>
    </source>
</evidence>
<evidence type="ECO:0000256" key="3">
    <source>
        <dbReference type="ARBA" id="ARBA00012601"/>
    </source>
</evidence>
<dbReference type="PANTHER" id="PTHR39730">
    <property type="entry name" value="ENDOGLUCANASE 1"/>
    <property type="match status" value="1"/>
</dbReference>
<evidence type="ECO:0000256" key="4">
    <source>
        <dbReference type="ARBA" id="ARBA00022801"/>
    </source>
</evidence>
<reference evidence="12 13" key="1">
    <citation type="journal article" date="2018" name="Mol. Biol. Evol.">
        <title>Broad Genomic Sampling Reveals a Smut Pathogenic Ancestry of the Fungal Clade Ustilaginomycotina.</title>
        <authorList>
            <person name="Kijpornyongpan T."/>
            <person name="Mondo S.J."/>
            <person name="Barry K."/>
            <person name="Sandor L."/>
            <person name="Lee J."/>
            <person name="Lipzen A."/>
            <person name="Pangilinan J."/>
            <person name="LaButti K."/>
            <person name="Hainaut M."/>
            <person name="Henrissat B."/>
            <person name="Grigoriev I.V."/>
            <person name="Spatafora J.W."/>
            <person name="Aime M.C."/>
        </authorList>
    </citation>
    <scope>NUCLEOTIDE SEQUENCE [LARGE SCALE GENOMIC DNA]</scope>
    <source>
        <strain evidence="12 13">MCA 4198</strain>
    </source>
</reference>
<dbReference type="AlphaFoldDB" id="A0A316YNX6"/>
<accession>A0A316YNX6</accession>
<dbReference type="Pfam" id="PF02015">
    <property type="entry name" value="Glyco_hydro_45"/>
    <property type="match status" value="1"/>
</dbReference>
<dbReference type="InterPro" id="IPR052288">
    <property type="entry name" value="GH45_Enzymes"/>
</dbReference>
<dbReference type="EC" id="3.2.1.4" evidence="3"/>
<dbReference type="GeneID" id="37046358"/>
<protein>
    <recommendedName>
        <fullName evidence="3">cellulase</fullName>
        <ecNumber evidence="3">3.2.1.4</ecNumber>
    </recommendedName>
</protein>
<comment type="similarity">
    <text evidence="2">Belongs to the glycosyl hydrolase 45 (cellulase K) family.</text>
</comment>
<keyword evidence="5" id="KW-0136">Cellulose degradation</keyword>
<keyword evidence="10" id="KW-0732">Signal</keyword>
<dbReference type="EMBL" id="KZ819636">
    <property type="protein sequence ID" value="PWN90862.1"/>
    <property type="molecule type" value="Genomic_DNA"/>
</dbReference>
<feature type="signal peptide" evidence="10">
    <location>
        <begin position="1"/>
        <end position="19"/>
    </location>
</feature>
<feature type="domain" description="Glycosyl hydrolases family 45 active site" evidence="11">
    <location>
        <begin position="26"/>
        <end position="244"/>
    </location>
</feature>
<dbReference type="PANTHER" id="PTHR39730:SF1">
    <property type="entry name" value="ENDOGLUCANASE 1"/>
    <property type="match status" value="1"/>
</dbReference>
<evidence type="ECO:0000313" key="13">
    <source>
        <dbReference type="Proteomes" id="UP000245768"/>
    </source>
</evidence>
<dbReference type="GO" id="GO:0030245">
    <property type="term" value="P:cellulose catabolic process"/>
    <property type="evidence" value="ECO:0007669"/>
    <property type="project" value="UniProtKB-KW"/>
</dbReference>